<dbReference type="RefSeq" id="WP_157295743.1">
    <property type="nucleotide sequence ID" value="NZ_JBIAZU010000001.1"/>
</dbReference>
<dbReference type="EMBL" id="JBIAZU010000001">
    <property type="protein sequence ID" value="MFF5288453.1"/>
    <property type="molecule type" value="Genomic_DNA"/>
</dbReference>
<organism evidence="2 3">
    <name type="scientific">Paractinoplanes globisporus</name>
    <dbReference type="NCBI Taxonomy" id="113565"/>
    <lineage>
        <taxon>Bacteria</taxon>
        <taxon>Bacillati</taxon>
        <taxon>Actinomycetota</taxon>
        <taxon>Actinomycetes</taxon>
        <taxon>Micromonosporales</taxon>
        <taxon>Micromonosporaceae</taxon>
        <taxon>Paractinoplanes</taxon>
    </lineage>
</organism>
<name>A0ABW6W5P9_9ACTN</name>
<evidence type="ECO:0000313" key="2">
    <source>
        <dbReference type="EMBL" id="MFF5288453.1"/>
    </source>
</evidence>
<feature type="domain" description="UspA" evidence="1">
    <location>
        <begin position="5"/>
        <end position="137"/>
    </location>
</feature>
<dbReference type="SUPFAM" id="SSF52402">
    <property type="entry name" value="Adenine nucleotide alpha hydrolases-like"/>
    <property type="match status" value="1"/>
</dbReference>
<evidence type="ECO:0000313" key="3">
    <source>
        <dbReference type="Proteomes" id="UP001602245"/>
    </source>
</evidence>
<reference evidence="2 3" key="1">
    <citation type="submission" date="2024-10" db="EMBL/GenBank/DDBJ databases">
        <title>The Natural Products Discovery Center: Release of the First 8490 Sequenced Strains for Exploring Actinobacteria Biosynthetic Diversity.</title>
        <authorList>
            <person name="Kalkreuter E."/>
            <person name="Kautsar S.A."/>
            <person name="Yang D."/>
            <person name="Bader C.D."/>
            <person name="Teijaro C.N."/>
            <person name="Fluegel L."/>
            <person name="Davis C.M."/>
            <person name="Simpson J.R."/>
            <person name="Lauterbach L."/>
            <person name="Steele A.D."/>
            <person name="Gui C."/>
            <person name="Meng S."/>
            <person name="Li G."/>
            <person name="Viehrig K."/>
            <person name="Ye F."/>
            <person name="Su P."/>
            <person name="Kiefer A.F."/>
            <person name="Nichols A."/>
            <person name="Cepeda A.J."/>
            <person name="Yan W."/>
            <person name="Fan B."/>
            <person name="Jiang Y."/>
            <person name="Adhikari A."/>
            <person name="Zheng C.-J."/>
            <person name="Schuster L."/>
            <person name="Cowan T.M."/>
            <person name="Smanski M.J."/>
            <person name="Chevrette M.G."/>
            <person name="De Carvalho L.P.S."/>
            <person name="Shen B."/>
        </authorList>
    </citation>
    <scope>NUCLEOTIDE SEQUENCE [LARGE SCALE GENOMIC DNA]</scope>
    <source>
        <strain evidence="2 3">NPDC000087</strain>
    </source>
</reference>
<comment type="caution">
    <text evidence="2">The sequence shown here is derived from an EMBL/GenBank/DDBJ whole genome shotgun (WGS) entry which is preliminary data.</text>
</comment>
<proteinExistence type="predicted"/>
<gene>
    <name evidence="2" type="ORF">ACFY35_03385</name>
</gene>
<dbReference type="Pfam" id="PF00582">
    <property type="entry name" value="Usp"/>
    <property type="match status" value="1"/>
</dbReference>
<dbReference type="Proteomes" id="UP001602245">
    <property type="component" value="Unassembled WGS sequence"/>
</dbReference>
<evidence type="ECO:0000259" key="1">
    <source>
        <dbReference type="Pfam" id="PF00582"/>
    </source>
</evidence>
<dbReference type="InterPro" id="IPR014729">
    <property type="entry name" value="Rossmann-like_a/b/a_fold"/>
</dbReference>
<sequence>MNDARVIVGVSPSLSGLAALRVALAESRRRRMPLWAVRAWHIEFGPRARPSWEFERAVAADNRSLVEEAFRTAVGESPRQLGVVVRTPQGPAGVVLRDYLAGPDDLLVLGAPQSRWWGGRVLRAVTRGAVCPVIVVPPPELARVPARGLLREALTFVQD</sequence>
<dbReference type="InterPro" id="IPR006016">
    <property type="entry name" value="UspA"/>
</dbReference>
<dbReference type="Gene3D" id="3.40.50.620">
    <property type="entry name" value="HUPs"/>
    <property type="match status" value="1"/>
</dbReference>
<accession>A0ABW6W5P9</accession>
<protein>
    <submittedName>
        <fullName evidence="2">Universal stress protein</fullName>
    </submittedName>
</protein>
<keyword evidence="3" id="KW-1185">Reference proteome</keyword>